<name>X0UBA7_9ZZZZ</name>
<sequence>MGSLQDIKEDIQTVFAKDPAARSLPEVLTCYPGLHALWAHRISHWLWNRKRTFSARGFSHLSRFLTGIE</sequence>
<dbReference type="InterPro" id="IPR011004">
    <property type="entry name" value="Trimer_LpxA-like_sf"/>
</dbReference>
<organism evidence="1">
    <name type="scientific">marine sediment metagenome</name>
    <dbReference type="NCBI Taxonomy" id="412755"/>
    <lineage>
        <taxon>unclassified sequences</taxon>
        <taxon>metagenomes</taxon>
        <taxon>ecological metagenomes</taxon>
    </lineage>
</organism>
<dbReference type="FunFam" id="1.10.3130.10:FF:000002">
    <property type="entry name" value="Serine acetyltransferase"/>
    <property type="match status" value="1"/>
</dbReference>
<dbReference type="EMBL" id="BARS01014869">
    <property type="protein sequence ID" value="GAF97642.1"/>
    <property type="molecule type" value="Genomic_DNA"/>
</dbReference>
<comment type="caution">
    <text evidence="1">The sequence shown here is derived from an EMBL/GenBank/DDBJ whole genome shotgun (WGS) entry which is preliminary data.</text>
</comment>
<reference evidence="1" key="1">
    <citation type="journal article" date="2014" name="Front. Microbiol.">
        <title>High frequency of phylogenetically diverse reductive dehalogenase-homologous genes in deep subseafloor sedimentary metagenomes.</title>
        <authorList>
            <person name="Kawai M."/>
            <person name="Futagami T."/>
            <person name="Toyoda A."/>
            <person name="Takaki Y."/>
            <person name="Nishi S."/>
            <person name="Hori S."/>
            <person name="Arai W."/>
            <person name="Tsubouchi T."/>
            <person name="Morono Y."/>
            <person name="Uchiyama I."/>
            <person name="Ito T."/>
            <person name="Fujiyama A."/>
            <person name="Inagaki F."/>
            <person name="Takami H."/>
        </authorList>
    </citation>
    <scope>NUCLEOTIDE SEQUENCE</scope>
    <source>
        <strain evidence="1">Expedition CK06-06</strain>
    </source>
</reference>
<dbReference type="InterPro" id="IPR042122">
    <property type="entry name" value="Ser_AcTrfase_N_sf"/>
</dbReference>
<proteinExistence type="predicted"/>
<gene>
    <name evidence="1" type="ORF">S01H1_24705</name>
</gene>
<dbReference type="SUPFAM" id="SSF51161">
    <property type="entry name" value="Trimeric LpxA-like enzymes"/>
    <property type="match status" value="1"/>
</dbReference>
<dbReference type="PANTHER" id="PTHR42811">
    <property type="entry name" value="SERINE ACETYLTRANSFERASE"/>
    <property type="match status" value="1"/>
</dbReference>
<evidence type="ECO:0008006" key="2">
    <source>
        <dbReference type="Google" id="ProtNLM"/>
    </source>
</evidence>
<dbReference type="Gene3D" id="1.10.3130.10">
    <property type="entry name" value="serine acetyltransferase, domain 1"/>
    <property type="match status" value="1"/>
</dbReference>
<accession>X0UBA7</accession>
<evidence type="ECO:0000313" key="1">
    <source>
        <dbReference type="EMBL" id="GAF97642.1"/>
    </source>
</evidence>
<dbReference type="AlphaFoldDB" id="X0UBA7"/>
<feature type="non-terminal residue" evidence="1">
    <location>
        <position position="69"/>
    </location>
</feature>
<protein>
    <recommendedName>
        <fullName evidence="2">Serine acetyltransferase</fullName>
    </recommendedName>
</protein>